<name>A0AA46Z0D9_BACT4</name>
<protein>
    <submittedName>
        <fullName evidence="1">Uncharacterized protein</fullName>
    </submittedName>
</protein>
<dbReference type="RefSeq" id="WP_008762811.1">
    <property type="nucleotide sequence ID" value="NZ_CAXTFL010000007.1"/>
</dbReference>
<evidence type="ECO:0000313" key="2">
    <source>
        <dbReference type="Proteomes" id="UP001156216"/>
    </source>
</evidence>
<evidence type="ECO:0000313" key="1">
    <source>
        <dbReference type="EMBL" id="UYU70416.1"/>
    </source>
</evidence>
<reference evidence="1" key="1">
    <citation type="submission" date="2021-06" db="EMBL/GenBank/DDBJ databases">
        <title>Interrogation of the integrated mobile genetic elements in gut-associated Bacteroides with a consensus prediction approach.</title>
        <authorList>
            <person name="Campbell D.E."/>
            <person name="Leigh J.R."/>
            <person name="Kim T."/>
            <person name="England W."/>
            <person name="Whitaker R.J."/>
            <person name="Degnan P.H."/>
        </authorList>
    </citation>
    <scope>NUCLEOTIDE SEQUENCE</scope>
    <source>
        <strain evidence="1">VPI-BTDOT2</strain>
    </source>
</reference>
<gene>
    <name evidence="1" type="ORF">KQP59_19360</name>
</gene>
<organism evidence="1 2">
    <name type="scientific">Bacteroides thetaiotaomicron</name>
    <dbReference type="NCBI Taxonomy" id="818"/>
    <lineage>
        <taxon>Bacteria</taxon>
        <taxon>Pseudomonadati</taxon>
        <taxon>Bacteroidota</taxon>
        <taxon>Bacteroidia</taxon>
        <taxon>Bacteroidales</taxon>
        <taxon>Bacteroidaceae</taxon>
        <taxon>Bacteroides</taxon>
    </lineage>
</organism>
<sequence length="91" mass="10650">MITLEHLRIYKKYHGDGDILIRCATLKEKELMDYESWSIIDDLVQDLIFVEKGSVSDSYIKSTNDKLRECCDSENAIRKLKNIALLLRNEK</sequence>
<dbReference type="AlphaFoldDB" id="A0AA46Z0D9"/>
<accession>A0AA46Z0D9</accession>
<dbReference type="Proteomes" id="UP001156216">
    <property type="component" value="Chromosome"/>
</dbReference>
<dbReference type="EMBL" id="CP083681">
    <property type="protein sequence ID" value="UYU70416.1"/>
    <property type="molecule type" value="Genomic_DNA"/>
</dbReference>
<proteinExistence type="predicted"/>